<evidence type="ECO:0000259" key="1">
    <source>
        <dbReference type="PROSITE" id="PS51462"/>
    </source>
</evidence>
<dbReference type="InterPro" id="IPR015797">
    <property type="entry name" value="NUDIX_hydrolase-like_dom_sf"/>
</dbReference>
<reference evidence="2 3" key="1">
    <citation type="submission" date="2018-11" db="EMBL/GenBank/DDBJ databases">
        <authorList>
            <person name="Zhou Z."/>
            <person name="Wang G."/>
        </authorList>
    </citation>
    <scope>NUCLEOTIDE SEQUENCE [LARGE SCALE GENOMIC DNA]</scope>
    <source>
        <strain evidence="2 3">KCTC42998</strain>
    </source>
</reference>
<protein>
    <submittedName>
        <fullName evidence="2">NUDIX domain-containing protein</fullName>
    </submittedName>
</protein>
<proteinExistence type="predicted"/>
<evidence type="ECO:0000313" key="3">
    <source>
        <dbReference type="Proteomes" id="UP000274271"/>
    </source>
</evidence>
<dbReference type="Gene3D" id="3.90.79.10">
    <property type="entry name" value="Nucleoside Triphosphate Pyrophosphohydrolase"/>
    <property type="match status" value="1"/>
</dbReference>
<dbReference type="AlphaFoldDB" id="A0A3P1CV28"/>
<comment type="caution">
    <text evidence="2">The sequence shown here is derived from an EMBL/GenBank/DDBJ whole genome shotgun (WGS) entry which is preliminary data.</text>
</comment>
<dbReference type="CDD" id="cd03674">
    <property type="entry name" value="NUDIX_Hydrolase"/>
    <property type="match status" value="1"/>
</dbReference>
<dbReference type="OrthoDB" id="9787880at2"/>
<evidence type="ECO:0000313" key="2">
    <source>
        <dbReference type="EMBL" id="RRB17108.1"/>
    </source>
</evidence>
<dbReference type="PROSITE" id="PS51462">
    <property type="entry name" value="NUDIX"/>
    <property type="match status" value="1"/>
</dbReference>
<dbReference type="InterPro" id="IPR000086">
    <property type="entry name" value="NUDIX_hydrolase_dom"/>
</dbReference>
<feature type="domain" description="Nudix hydrolase" evidence="1">
    <location>
        <begin position="44"/>
        <end position="177"/>
    </location>
</feature>
<dbReference type="PANTHER" id="PTHR43736">
    <property type="entry name" value="ADP-RIBOSE PYROPHOSPHATASE"/>
    <property type="match status" value="1"/>
</dbReference>
<gene>
    <name evidence="2" type="ORF">EHT87_02175</name>
</gene>
<name>A0A3P1CV28_9BACT</name>
<organism evidence="2 3">
    <name type="scientific">Larkinella knui</name>
    <dbReference type="NCBI Taxonomy" id="2025310"/>
    <lineage>
        <taxon>Bacteria</taxon>
        <taxon>Pseudomonadati</taxon>
        <taxon>Bacteroidota</taxon>
        <taxon>Cytophagia</taxon>
        <taxon>Cytophagales</taxon>
        <taxon>Spirosomataceae</taxon>
        <taxon>Larkinella</taxon>
    </lineage>
</organism>
<dbReference type="SUPFAM" id="SSF55811">
    <property type="entry name" value="Nudix"/>
    <property type="match status" value="1"/>
</dbReference>
<keyword evidence="3" id="KW-1185">Reference proteome</keyword>
<accession>A0A3P1CV28</accession>
<dbReference type="PANTHER" id="PTHR43736:SF1">
    <property type="entry name" value="DIHYDRONEOPTERIN TRIPHOSPHATE DIPHOSPHATASE"/>
    <property type="match status" value="1"/>
</dbReference>
<dbReference type="EMBL" id="RQJP01000001">
    <property type="protein sequence ID" value="RRB17108.1"/>
    <property type="molecule type" value="Genomic_DNA"/>
</dbReference>
<dbReference type="Proteomes" id="UP000274271">
    <property type="component" value="Unassembled WGS sequence"/>
</dbReference>
<sequence>MHRQPLLSLLKNHQPATDEERLMLEQTIAFVANQPDCFERHLTIGHVTGSAWIVSPDRQQVVLLHHRKLDRWLQPGGHADGDPDILGVALREAEEETGLENLKVVSSSIFDVDVHAIPARGSEPEHRHYDIRFLLEADPRQPFIQTQETKEVRWVAVNEIQKFTAEGSIIRMNLKKK</sequence>
<dbReference type="Pfam" id="PF00293">
    <property type="entry name" value="NUDIX"/>
    <property type="match status" value="1"/>
</dbReference>